<dbReference type="PROSITE" id="PS51032">
    <property type="entry name" value="AP2_ERF"/>
    <property type="match status" value="1"/>
</dbReference>
<comment type="subcellular location">
    <subcellularLocation>
        <location evidence="1">Nucleus</location>
    </subcellularLocation>
</comment>
<dbReference type="Proteomes" id="UP001174677">
    <property type="component" value="Chromosome 16"/>
</dbReference>
<evidence type="ECO:0000256" key="6">
    <source>
        <dbReference type="ARBA" id="ARBA00023163"/>
    </source>
</evidence>
<reference evidence="10" key="1">
    <citation type="journal article" date="2023" name="Plant Biotechnol. J.">
        <title>Chromosome-level wild Hevea brasiliensis genome provides new tools for genomic-assisted breeding and valuable loci to elevate rubber yield.</title>
        <authorList>
            <person name="Cheng H."/>
            <person name="Song X."/>
            <person name="Hu Y."/>
            <person name="Wu T."/>
            <person name="Yang Q."/>
            <person name="An Z."/>
            <person name="Feng S."/>
            <person name="Deng Z."/>
            <person name="Wu W."/>
            <person name="Zeng X."/>
            <person name="Tu M."/>
            <person name="Wang X."/>
            <person name="Huang H."/>
        </authorList>
    </citation>
    <scope>NUCLEOTIDE SEQUENCE</scope>
    <source>
        <strain evidence="10">MT/VB/25A 57/8</strain>
    </source>
</reference>
<evidence type="ECO:0000256" key="1">
    <source>
        <dbReference type="ARBA" id="ARBA00004123"/>
    </source>
</evidence>
<dbReference type="Gene3D" id="3.30.730.10">
    <property type="entry name" value="AP2/ERF domain"/>
    <property type="match status" value="1"/>
</dbReference>
<dbReference type="SUPFAM" id="SSF54171">
    <property type="entry name" value="DNA-binding domain"/>
    <property type="match status" value="1"/>
</dbReference>
<keyword evidence="6" id="KW-0804">Transcription</keyword>
<evidence type="ECO:0000256" key="5">
    <source>
        <dbReference type="ARBA" id="ARBA00023159"/>
    </source>
</evidence>
<accession>A0ABQ9KTD1</accession>
<dbReference type="EMBL" id="JARPOI010000016">
    <property type="protein sequence ID" value="KAJ9147668.1"/>
    <property type="molecule type" value="Genomic_DNA"/>
</dbReference>
<dbReference type="InterPro" id="IPR016177">
    <property type="entry name" value="DNA-bd_dom_sf"/>
</dbReference>
<keyword evidence="11" id="KW-1185">Reference proteome</keyword>
<name>A0ABQ9KTD1_HEVBR</name>
<feature type="domain" description="AP2/ERF" evidence="9">
    <location>
        <begin position="206"/>
        <end position="264"/>
    </location>
</feature>
<keyword evidence="7" id="KW-0539">Nucleus</keyword>
<comment type="similarity">
    <text evidence="8">Belongs to the AP2/ERF transcription factor family. ERF subfamily.</text>
</comment>
<protein>
    <recommendedName>
        <fullName evidence="9">AP2/ERF domain-containing protein</fullName>
    </recommendedName>
</protein>
<dbReference type="Pfam" id="PF00847">
    <property type="entry name" value="AP2"/>
    <property type="match status" value="1"/>
</dbReference>
<evidence type="ECO:0000256" key="7">
    <source>
        <dbReference type="ARBA" id="ARBA00023242"/>
    </source>
</evidence>
<dbReference type="PRINTS" id="PR00367">
    <property type="entry name" value="ETHRSPELEMNT"/>
</dbReference>
<evidence type="ECO:0000256" key="8">
    <source>
        <dbReference type="ARBA" id="ARBA00024343"/>
    </source>
</evidence>
<sequence>MATQAQVASALEIIEQHLLGDLLSPVGISCSSSASTTSLIDNVNMELSSSQSVSDCSRASSSDSAFSIDDYFNFDNIDDDFFEFEAKPQIIPLTTAKSSDSTSSFEFDSKPQLFSQPSNEFFDFESKPQIQVLENFGFESKPLSQPNDDFFNFESKPQVASASSSSQVNRKPSLKISVPKKTEWIQFANPNQQSDQINLAVEGKRYYRGVRQRPWGKYAAEIRDPNRKGSRVWLGTFDTAIEAAKAYDRAAFKLRGSKAILNFPLEAGKLNTCVNDRNERKRPRESEIVEGETKKVVKIEEAERDVALTPSSWTAVWDCVDLKGTMPLSPLSPHPALGYPQLMVI</sequence>
<comment type="caution">
    <text evidence="10">The sequence shown here is derived from an EMBL/GenBank/DDBJ whole genome shotgun (WGS) entry which is preliminary data.</text>
</comment>
<dbReference type="InterPro" id="IPR001471">
    <property type="entry name" value="AP2/ERF_dom"/>
</dbReference>
<evidence type="ECO:0000259" key="9">
    <source>
        <dbReference type="PROSITE" id="PS51032"/>
    </source>
</evidence>
<gene>
    <name evidence="10" type="ORF">P3X46_029803</name>
</gene>
<keyword evidence="5" id="KW-0010">Activator</keyword>
<evidence type="ECO:0000256" key="4">
    <source>
        <dbReference type="ARBA" id="ARBA00023125"/>
    </source>
</evidence>
<dbReference type="InterPro" id="IPR036955">
    <property type="entry name" value="AP2/ERF_dom_sf"/>
</dbReference>
<dbReference type="InterPro" id="IPR044808">
    <property type="entry name" value="ERF_plant"/>
</dbReference>
<evidence type="ECO:0000313" key="10">
    <source>
        <dbReference type="EMBL" id="KAJ9147668.1"/>
    </source>
</evidence>
<keyword evidence="3" id="KW-0805">Transcription regulation</keyword>
<evidence type="ECO:0000256" key="3">
    <source>
        <dbReference type="ARBA" id="ARBA00023015"/>
    </source>
</evidence>
<dbReference type="PANTHER" id="PTHR31190:SF499">
    <property type="entry name" value="ETHYLENE-RESPONSIVE TRANSCRIPTION FACTOR ERF105"/>
    <property type="match status" value="1"/>
</dbReference>
<evidence type="ECO:0000256" key="2">
    <source>
        <dbReference type="ARBA" id="ARBA00022745"/>
    </source>
</evidence>
<dbReference type="PANTHER" id="PTHR31190">
    <property type="entry name" value="DNA-BINDING DOMAIN"/>
    <property type="match status" value="1"/>
</dbReference>
<proteinExistence type="inferred from homology"/>
<dbReference type="SMART" id="SM00380">
    <property type="entry name" value="AP2"/>
    <property type="match status" value="1"/>
</dbReference>
<evidence type="ECO:0000313" key="11">
    <source>
        <dbReference type="Proteomes" id="UP001174677"/>
    </source>
</evidence>
<dbReference type="CDD" id="cd00018">
    <property type="entry name" value="AP2"/>
    <property type="match status" value="1"/>
</dbReference>
<keyword evidence="4" id="KW-0238">DNA-binding</keyword>
<keyword evidence="2" id="KW-0936">Ethylene signaling pathway</keyword>
<organism evidence="10 11">
    <name type="scientific">Hevea brasiliensis</name>
    <name type="common">Para rubber tree</name>
    <name type="synonym">Siphonia brasiliensis</name>
    <dbReference type="NCBI Taxonomy" id="3981"/>
    <lineage>
        <taxon>Eukaryota</taxon>
        <taxon>Viridiplantae</taxon>
        <taxon>Streptophyta</taxon>
        <taxon>Embryophyta</taxon>
        <taxon>Tracheophyta</taxon>
        <taxon>Spermatophyta</taxon>
        <taxon>Magnoliopsida</taxon>
        <taxon>eudicotyledons</taxon>
        <taxon>Gunneridae</taxon>
        <taxon>Pentapetalae</taxon>
        <taxon>rosids</taxon>
        <taxon>fabids</taxon>
        <taxon>Malpighiales</taxon>
        <taxon>Euphorbiaceae</taxon>
        <taxon>Crotonoideae</taxon>
        <taxon>Micrandreae</taxon>
        <taxon>Hevea</taxon>
    </lineage>
</organism>